<dbReference type="PROSITE" id="PS50082">
    <property type="entry name" value="WD_REPEATS_2"/>
    <property type="match status" value="2"/>
</dbReference>
<dbReference type="PANTHER" id="PTHR15574:SF40">
    <property type="entry name" value="WD AND TETRATRICOPEPTIDE REPEATS PROTEIN 1"/>
    <property type="match status" value="1"/>
</dbReference>
<dbReference type="InterPro" id="IPR045151">
    <property type="entry name" value="DCAF8"/>
</dbReference>
<keyword evidence="2" id="KW-0677">Repeat</keyword>
<feature type="repeat" description="WD" evidence="3">
    <location>
        <begin position="139"/>
        <end position="181"/>
    </location>
</feature>
<dbReference type="SUPFAM" id="SSF50978">
    <property type="entry name" value="WD40 repeat-like"/>
    <property type="match status" value="1"/>
</dbReference>
<feature type="repeat" description="WD" evidence="3">
    <location>
        <begin position="43"/>
        <end position="85"/>
    </location>
</feature>
<dbReference type="Proteomes" id="UP001497453">
    <property type="component" value="Chromosome 7"/>
</dbReference>
<evidence type="ECO:0000313" key="6">
    <source>
        <dbReference type="Proteomes" id="UP001497453"/>
    </source>
</evidence>
<dbReference type="Gene3D" id="2.130.10.10">
    <property type="entry name" value="YVTN repeat-like/Quinoprotein amine dehydrogenase"/>
    <property type="match status" value="2"/>
</dbReference>
<sequence length="517" mass="57374">MTSYYPYTSLGVNTTLTLDDTLNARKCYMRDVVNGGFPYSRKLAVHTSCVNAVVFANAEGRWLASAGDDPFVYLWDFYQDDLTKPVCGYVGHRANVFSLAFSATNHFLFVGDTDSTICKHDVSRWSSCSATPGRPIATIERHRESVRALSCHPENDDLLLSAGDDGQILLHDFRAGNQSRAQGHLFGGPGFTGVQYHPIMPNLFLTGDSLGEVILRDIRMSFDSYTLDRQGVIQEYVTALSKRPLEHLSRAEVGSLTFDRTGSKLAVTLLHYLPTIYALMDPHPLAVCSGRNSPDGTPIPEGERTYSNSCTIKHGSFGGPGLDGDEYYSAGSDDFRAYVWRIPDTTTLLEARERVGVKEWDADEGPSKAGFTSNTSKARYIPLELSTPLCRLGGHRSIVNSALMHPHWPLLVTAGVERHMTLHSPFPSAPCASNMALTPHEVRALPPSNEVDHRRFVHALISGRHTEEEEDFDQETIALFDEILRQEGNGDVFEIRQFHPDSEDEDEDQEEDGSNVE</sequence>
<name>A0ABP1E0B9_9APHY</name>
<proteinExistence type="predicted"/>
<feature type="region of interest" description="Disordered" evidence="4">
    <location>
        <begin position="491"/>
        <end position="517"/>
    </location>
</feature>
<dbReference type="InterPro" id="IPR001680">
    <property type="entry name" value="WD40_rpt"/>
</dbReference>
<protein>
    <recommendedName>
        <fullName evidence="7">WD40 repeat-like protein</fullName>
    </recommendedName>
</protein>
<dbReference type="SMART" id="SM00320">
    <property type="entry name" value="WD40"/>
    <property type="match status" value="5"/>
</dbReference>
<keyword evidence="6" id="KW-1185">Reference proteome</keyword>
<dbReference type="PANTHER" id="PTHR15574">
    <property type="entry name" value="WD REPEAT DOMAIN-CONTAINING FAMILY"/>
    <property type="match status" value="1"/>
</dbReference>
<dbReference type="Pfam" id="PF00400">
    <property type="entry name" value="WD40"/>
    <property type="match status" value="3"/>
</dbReference>
<dbReference type="EMBL" id="OZ037950">
    <property type="protein sequence ID" value="CAL1712957.1"/>
    <property type="molecule type" value="Genomic_DNA"/>
</dbReference>
<feature type="compositionally biased region" description="Acidic residues" evidence="4">
    <location>
        <begin position="502"/>
        <end position="517"/>
    </location>
</feature>
<evidence type="ECO:0000256" key="4">
    <source>
        <dbReference type="SAM" id="MobiDB-lite"/>
    </source>
</evidence>
<dbReference type="InterPro" id="IPR015943">
    <property type="entry name" value="WD40/YVTN_repeat-like_dom_sf"/>
</dbReference>
<keyword evidence="1 3" id="KW-0853">WD repeat</keyword>
<evidence type="ECO:0000256" key="3">
    <source>
        <dbReference type="PROSITE-ProRule" id="PRU00221"/>
    </source>
</evidence>
<accession>A0ABP1E0B9</accession>
<evidence type="ECO:0000256" key="1">
    <source>
        <dbReference type="ARBA" id="ARBA00022574"/>
    </source>
</evidence>
<evidence type="ECO:0008006" key="7">
    <source>
        <dbReference type="Google" id="ProtNLM"/>
    </source>
</evidence>
<evidence type="ECO:0000256" key="2">
    <source>
        <dbReference type="ARBA" id="ARBA00022737"/>
    </source>
</evidence>
<dbReference type="InterPro" id="IPR036322">
    <property type="entry name" value="WD40_repeat_dom_sf"/>
</dbReference>
<evidence type="ECO:0000313" key="5">
    <source>
        <dbReference type="EMBL" id="CAL1712957.1"/>
    </source>
</evidence>
<organism evidence="5 6">
    <name type="scientific">Somion occarium</name>
    <dbReference type="NCBI Taxonomy" id="3059160"/>
    <lineage>
        <taxon>Eukaryota</taxon>
        <taxon>Fungi</taxon>
        <taxon>Dikarya</taxon>
        <taxon>Basidiomycota</taxon>
        <taxon>Agaricomycotina</taxon>
        <taxon>Agaricomycetes</taxon>
        <taxon>Polyporales</taxon>
        <taxon>Cerrenaceae</taxon>
        <taxon>Somion</taxon>
    </lineage>
</organism>
<gene>
    <name evidence="5" type="ORF">GFSPODELE1_LOCUS9088</name>
</gene>
<reference evidence="6" key="1">
    <citation type="submission" date="2024-04" db="EMBL/GenBank/DDBJ databases">
        <authorList>
            <person name="Shaw F."/>
            <person name="Minotto A."/>
        </authorList>
    </citation>
    <scope>NUCLEOTIDE SEQUENCE [LARGE SCALE GENOMIC DNA]</scope>
</reference>